<feature type="transmembrane region" description="Helical" evidence="1">
    <location>
        <begin position="231"/>
        <end position="254"/>
    </location>
</feature>
<feature type="transmembrane region" description="Helical" evidence="1">
    <location>
        <begin position="12"/>
        <end position="32"/>
    </location>
</feature>
<dbReference type="EMBL" id="JBITGY010000004">
    <property type="protein sequence ID" value="MFI6499144.1"/>
    <property type="molecule type" value="Genomic_DNA"/>
</dbReference>
<accession>A0ABW7YXE0</accession>
<feature type="transmembrane region" description="Helical" evidence="1">
    <location>
        <begin position="89"/>
        <end position="108"/>
    </location>
</feature>
<keyword evidence="1" id="KW-0472">Membrane</keyword>
<evidence type="ECO:0000313" key="2">
    <source>
        <dbReference type="EMBL" id="MFI6499144.1"/>
    </source>
</evidence>
<reference evidence="2 3" key="1">
    <citation type="submission" date="2024-10" db="EMBL/GenBank/DDBJ databases">
        <title>The Natural Products Discovery Center: Release of the First 8490 Sequenced Strains for Exploring Actinobacteria Biosynthetic Diversity.</title>
        <authorList>
            <person name="Kalkreuter E."/>
            <person name="Kautsar S.A."/>
            <person name="Yang D."/>
            <person name="Bader C.D."/>
            <person name="Teijaro C.N."/>
            <person name="Fluegel L."/>
            <person name="Davis C.M."/>
            <person name="Simpson J.R."/>
            <person name="Lauterbach L."/>
            <person name="Steele A.D."/>
            <person name="Gui C."/>
            <person name="Meng S."/>
            <person name="Li G."/>
            <person name="Viehrig K."/>
            <person name="Ye F."/>
            <person name="Su P."/>
            <person name="Kiefer A.F."/>
            <person name="Nichols A."/>
            <person name="Cepeda A.J."/>
            <person name="Yan W."/>
            <person name="Fan B."/>
            <person name="Jiang Y."/>
            <person name="Adhikari A."/>
            <person name="Zheng C.-J."/>
            <person name="Schuster L."/>
            <person name="Cowan T.M."/>
            <person name="Smanski M.J."/>
            <person name="Chevrette M.G."/>
            <person name="De Carvalho L.P.S."/>
            <person name="Shen B."/>
        </authorList>
    </citation>
    <scope>NUCLEOTIDE SEQUENCE [LARGE SCALE GENOMIC DNA]</scope>
    <source>
        <strain evidence="2 3">NPDC050545</strain>
    </source>
</reference>
<keyword evidence="1" id="KW-1133">Transmembrane helix</keyword>
<keyword evidence="3" id="KW-1185">Reference proteome</keyword>
<evidence type="ECO:0008006" key="4">
    <source>
        <dbReference type="Google" id="ProtNLM"/>
    </source>
</evidence>
<feature type="transmembrane region" description="Helical" evidence="1">
    <location>
        <begin position="139"/>
        <end position="160"/>
    </location>
</feature>
<comment type="caution">
    <text evidence="2">The sequence shown here is derived from an EMBL/GenBank/DDBJ whole genome shotgun (WGS) entry which is preliminary data.</text>
</comment>
<dbReference type="RefSeq" id="WP_397082361.1">
    <property type="nucleotide sequence ID" value="NZ_JBITGY010000004.1"/>
</dbReference>
<organism evidence="2 3">
    <name type="scientific">Nonomuraea typhae</name>
    <dbReference type="NCBI Taxonomy" id="2603600"/>
    <lineage>
        <taxon>Bacteria</taxon>
        <taxon>Bacillati</taxon>
        <taxon>Actinomycetota</taxon>
        <taxon>Actinomycetes</taxon>
        <taxon>Streptosporangiales</taxon>
        <taxon>Streptosporangiaceae</taxon>
        <taxon>Nonomuraea</taxon>
    </lineage>
</organism>
<feature type="transmembrane region" description="Helical" evidence="1">
    <location>
        <begin position="64"/>
        <end position="82"/>
    </location>
</feature>
<feature type="transmembrane region" description="Helical" evidence="1">
    <location>
        <begin position="312"/>
        <end position="330"/>
    </location>
</feature>
<gene>
    <name evidence="2" type="ORF">ACIBG2_17295</name>
</gene>
<keyword evidence="1" id="KW-0812">Transmembrane</keyword>
<proteinExistence type="predicted"/>
<feature type="transmembrane region" description="Helical" evidence="1">
    <location>
        <begin position="275"/>
        <end position="297"/>
    </location>
</feature>
<sequence>MFRRCPEWAKAAGYAAALWSAGYAVLGLTWWLGWDTYPWGAAAEDPLDPGDDRDFFVMLQPGDAAPPVIVFGLAGMLAGLAVARGFTRFRWPVVAFGGLAATALAVILPDGRALTVLGYLPMVIGGLPFGWPPADWDSVLTWSLIYQFLLLAGGLLWAAATLGHARRARGVCVHCGGEGRWSRERLLRWGRVFAFAGALIPLGYAVTRWAWGLGIPLGMAPQYLAEMHRSGLVWAGVGLATFSAVGAVLTLGLVQRWGEVFPRWIPVLAGRAVPVWLAVAPATLVSVVLFNTGWQILQGDLVTMDLSNPMTWWPLWALALAGATFTYWLRRRPACRHCARPVLV</sequence>
<evidence type="ECO:0000313" key="3">
    <source>
        <dbReference type="Proteomes" id="UP001612741"/>
    </source>
</evidence>
<protein>
    <recommendedName>
        <fullName evidence="4">NYN domain-containing protein</fullName>
    </recommendedName>
</protein>
<name>A0ABW7YXE0_9ACTN</name>
<dbReference type="Proteomes" id="UP001612741">
    <property type="component" value="Unassembled WGS sequence"/>
</dbReference>
<feature type="transmembrane region" description="Helical" evidence="1">
    <location>
        <begin position="192"/>
        <end position="211"/>
    </location>
</feature>
<evidence type="ECO:0000256" key="1">
    <source>
        <dbReference type="SAM" id="Phobius"/>
    </source>
</evidence>